<keyword evidence="5" id="KW-0539">Nucleus</keyword>
<protein>
    <recommendedName>
        <fullName evidence="7">BHLH domain-containing protein</fullName>
    </recommendedName>
</protein>
<evidence type="ECO:0000256" key="6">
    <source>
        <dbReference type="SAM" id="MobiDB-lite"/>
    </source>
</evidence>
<organism evidence="8 9">
    <name type="scientific">Argiope bruennichi</name>
    <name type="common">Wasp spider</name>
    <name type="synonym">Aranea bruennichi</name>
    <dbReference type="NCBI Taxonomy" id="94029"/>
    <lineage>
        <taxon>Eukaryota</taxon>
        <taxon>Metazoa</taxon>
        <taxon>Ecdysozoa</taxon>
        <taxon>Arthropoda</taxon>
        <taxon>Chelicerata</taxon>
        <taxon>Arachnida</taxon>
        <taxon>Araneae</taxon>
        <taxon>Araneomorphae</taxon>
        <taxon>Entelegynae</taxon>
        <taxon>Araneoidea</taxon>
        <taxon>Araneidae</taxon>
        <taxon>Argiope</taxon>
    </lineage>
</organism>
<dbReference type="Pfam" id="PF00010">
    <property type="entry name" value="HLH"/>
    <property type="match status" value="1"/>
</dbReference>
<feature type="region of interest" description="Disordered" evidence="6">
    <location>
        <begin position="130"/>
        <end position="149"/>
    </location>
</feature>
<feature type="domain" description="BHLH" evidence="7">
    <location>
        <begin position="76"/>
        <end position="129"/>
    </location>
</feature>
<proteinExistence type="predicted"/>
<dbReference type="Gene3D" id="4.10.280.10">
    <property type="entry name" value="Helix-loop-helix DNA-binding domain"/>
    <property type="match status" value="1"/>
</dbReference>
<dbReference type="PANTHER" id="PTHR20937:SF3">
    <property type="entry name" value="IP14615P"/>
    <property type="match status" value="1"/>
</dbReference>
<dbReference type="InterPro" id="IPR040259">
    <property type="entry name" value="Mesogenin/MesP"/>
</dbReference>
<evidence type="ECO:0000256" key="4">
    <source>
        <dbReference type="ARBA" id="ARBA00023163"/>
    </source>
</evidence>
<reference evidence="8" key="1">
    <citation type="journal article" date="2020" name="bioRxiv">
        <title>Chromosome-level reference genome of the European wasp spider Argiope bruennichi: a resource for studies on range expansion and evolutionary adaptation.</title>
        <authorList>
            <person name="Sheffer M.M."/>
            <person name="Hoppe A."/>
            <person name="Krehenwinkel H."/>
            <person name="Uhl G."/>
            <person name="Kuss A.W."/>
            <person name="Jensen L."/>
            <person name="Jensen C."/>
            <person name="Gillespie R.G."/>
            <person name="Hoff K.J."/>
            <person name="Prost S."/>
        </authorList>
    </citation>
    <scope>NUCLEOTIDE SEQUENCE</scope>
</reference>
<reference evidence="8" key="2">
    <citation type="submission" date="2020-06" db="EMBL/GenBank/DDBJ databases">
        <authorList>
            <person name="Sheffer M."/>
        </authorList>
    </citation>
    <scope>NUCLEOTIDE SEQUENCE</scope>
</reference>
<dbReference type="GO" id="GO:0000978">
    <property type="term" value="F:RNA polymerase II cis-regulatory region sequence-specific DNA binding"/>
    <property type="evidence" value="ECO:0007669"/>
    <property type="project" value="TreeGrafter"/>
</dbReference>
<dbReference type="PROSITE" id="PS50888">
    <property type="entry name" value="BHLH"/>
    <property type="match status" value="1"/>
</dbReference>
<evidence type="ECO:0000256" key="5">
    <source>
        <dbReference type="ARBA" id="ARBA00023242"/>
    </source>
</evidence>
<evidence type="ECO:0000256" key="1">
    <source>
        <dbReference type="ARBA" id="ARBA00022473"/>
    </source>
</evidence>
<dbReference type="InterPro" id="IPR036638">
    <property type="entry name" value="HLH_DNA-bd_sf"/>
</dbReference>
<dbReference type="Proteomes" id="UP000807504">
    <property type="component" value="Unassembled WGS sequence"/>
</dbReference>
<sequence length="149" mass="17180">MISAHSEEGVFNGRGGSVISERGSEDSRYFQMDSLPEIFQPQQQWFVASNNPSLPPRTRRRTGRDLRGSSGMSREEQKRSACDRERSRMRDMNKAFDRLRERLPARKPPGKKLSKIESLSENHKSIPTIMFSRLGPSHGLPFRATYRRD</sequence>
<dbReference type="AlphaFoldDB" id="A0A8T0E427"/>
<evidence type="ECO:0000256" key="2">
    <source>
        <dbReference type="ARBA" id="ARBA00023015"/>
    </source>
</evidence>
<gene>
    <name evidence="8" type="ORF">HNY73_023181</name>
</gene>
<feature type="region of interest" description="Disordered" evidence="6">
    <location>
        <begin position="1"/>
        <end position="25"/>
    </location>
</feature>
<dbReference type="GO" id="GO:0000981">
    <property type="term" value="F:DNA-binding transcription factor activity, RNA polymerase II-specific"/>
    <property type="evidence" value="ECO:0007669"/>
    <property type="project" value="TreeGrafter"/>
</dbReference>
<dbReference type="SUPFAM" id="SSF47459">
    <property type="entry name" value="HLH, helix-loop-helix DNA-binding domain"/>
    <property type="match status" value="1"/>
</dbReference>
<dbReference type="GO" id="GO:0001707">
    <property type="term" value="P:mesoderm formation"/>
    <property type="evidence" value="ECO:0007669"/>
    <property type="project" value="TreeGrafter"/>
</dbReference>
<dbReference type="GO" id="GO:0005634">
    <property type="term" value="C:nucleus"/>
    <property type="evidence" value="ECO:0007669"/>
    <property type="project" value="TreeGrafter"/>
</dbReference>
<keyword evidence="2" id="KW-0805">Transcription regulation</keyword>
<feature type="region of interest" description="Disordered" evidence="6">
    <location>
        <begin position="47"/>
        <end position="93"/>
    </location>
</feature>
<dbReference type="GO" id="GO:0046983">
    <property type="term" value="F:protein dimerization activity"/>
    <property type="evidence" value="ECO:0007669"/>
    <property type="project" value="InterPro"/>
</dbReference>
<evidence type="ECO:0000259" key="7">
    <source>
        <dbReference type="PROSITE" id="PS50888"/>
    </source>
</evidence>
<keyword evidence="4" id="KW-0804">Transcription</keyword>
<comment type="caution">
    <text evidence="8">The sequence shown here is derived from an EMBL/GenBank/DDBJ whole genome shotgun (WGS) entry which is preliminary data.</text>
</comment>
<dbReference type="EMBL" id="JABXBU010002231">
    <property type="protein sequence ID" value="KAF8765193.1"/>
    <property type="molecule type" value="Genomic_DNA"/>
</dbReference>
<evidence type="ECO:0000256" key="3">
    <source>
        <dbReference type="ARBA" id="ARBA00023125"/>
    </source>
</evidence>
<evidence type="ECO:0000313" key="9">
    <source>
        <dbReference type="Proteomes" id="UP000807504"/>
    </source>
</evidence>
<dbReference type="InterPro" id="IPR011598">
    <property type="entry name" value="bHLH_dom"/>
</dbReference>
<dbReference type="PANTHER" id="PTHR20937">
    <property type="entry name" value="IP14615P"/>
    <property type="match status" value="1"/>
</dbReference>
<keyword evidence="1" id="KW-0217">Developmental protein</keyword>
<accession>A0A8T0E427</accession>
<dbReference type="CDD" id="cd11390">
    <property type="entry name" value="bHLH_TS"/>
    <property type="match status" value="1"/>
</dbReference>
<evidence type="ECO:0000313" key="8">
    <source>
        <dbReference type="EMBL" id="KAF8765193.1"/>
    </source>
</evidence>
<feature type="compositionally biased region" description="Basic and acidic residues" evidence="6">
    <location>
        <begin position="63"/>
        <end position="93"/>
    </location>
</feature>
<name>A0A8T0E427_ARGBR</name>
<keyword evidence="9" id="KW-1185">Reference proteome</keyword>
<keyword evidence="3" id="KW-0238">DNA-binding</keyword>